<comment type="caution">
    <text evidence="1">The sequence shown here is derived from an EMBL/GenBank/DDBJ whole genome shotgun (WGS) entry which is preliminary data.</text>
</comment>
<protein>
    <submittedName>
        <fullName evidence="1">Uncharacterized protein</fullName>
    </submittedName>
</protein>
<reference evidence="1" key="1">
    <citation type="submission" date="2024-01" db="EMBL/GenBank/DDBJ databases">
        <title>The diversity of rhizobia nodulating Mimosa spp. in eleven states of Brazil covering several biomes is determined by host plant, location, and edaphic factors.</title>
        <authorList>
            <person name="Rouws L."/>
            <person name="Barauna A."/>
            <person name="Beukes C."/>
            <person name="De Faria S.M."/>
            <person name="Gross E."/>
            <person name="Dos Reis Junior F.B."/>
            <person name="Simon M."/>
            <person name="Maluk M."/>
            <person name="Odee D.W."/>
            <person name="Kenicer G."/>
            <person name="Young J.P.W."/>
            <person name="Reis V.M."/>
            <person name="Zilli J."/>
            <person name="James E.K."/>
        </authorList>
    </citation>
    <scope>NUCLEOTIDE SEQUENCE</scope>
    <source>
        <strain evidence="1">JPY452</strain>
    </source>
</reference>
<proteinExistence type="predicted"/>
<organism evidence="1 2">
    <name type="scientific">Paraburkholderia unamae</name>
    <dbReference type="NCBI Taxonomy" id="219649"/>
    <lineage>
        <taxon>Bacteria</taxon>
        <taxon>Pseudomonadati</taxon>
        <taxon>Pseudomonadota</taxon>
        <taxon>Betaproteobacteria</taxon>
        <taxon>Burkholderiales</taxon>
        <taxon>Burkholderiaceae</taxon>
        <taxon>Paraburkholderia</taxon>
    </lineage>
</organism>
<evidence type="ECO:0000313" key="1">
    <source>
        <dbReference type="EMBL" id="MEM5400819.1"/>
    </source>
</evidence>
<dbReference type="Proteomes" id="UP001392318">
    <property type="component" value="Unassembled WGS sequence"/>
</dbReference>
<dbReference type="EMBL" id="JAYMRU010000007">
    <property type="protein sequence ID" value="MEM5400819.1"/>
    <property type="molecule type" value="Genomic_DNA"/>
</dbReference>
<name>A0ACC6RGU6_9BURK</name>
<evidence type="ECO:0000313" key="2">
    <source>
        <dbReference type="Proteomes" id="UP001392318"/>
    </source>
</evidence>
<sequence length="106" mass="12135">MDSKTPGVEVVRWYSIKREPIRRGVYKVRAVGGTAEYWCAYDPFCGWHRSADTKEEAKANGEKGLHVEFGVECEWAGGQSDVYHERLARSLLAYFNHMKTHGPRES</sequence>
<gene>
    <name evidence="1" type="ORF">VSR83_12070</name>
</gene>
<accession>A0ACC6RGU6</accession>
<keyword evidence="2" id="KW-1185">Reference proteome</keyword>